<protein>
    <submittedName>
        <fullName evidence="2">Uncharacterized protein</fullName>
    </submittedName>
</protein>
<reference evidence="2 3" key="1">
    <citation type="journal article" date="2016" name="Genome Announc.">
        <title>Complete Genome Sequence of Thiostrepton-Producing Streptomyces laurentii ATCC 31255.</title>
        <authorList>
            <person name="Doi K."/>
            <person name="Fujino Y."/>
            <person name="Nagayoshi Y."/>
            <person name="Ohshima T."/>
            <person name="Ogata S."/>
        </authorList>
    </citation>
    <scope>NUCLEOTIDE SEQUENCE [LARGE SCALE GENOMIC DNA]</scope>
    <source>
        <strain evidence="2 3">ATCC 31255</strain>
    </source>
</reference>
<evidence type="ECO:0000256" key="1">
    <source>
        <dbReference type="SAM" id="MobiDB-lite"/>
    </source>
</evidence>
<organism evidence="2 3">
    <name type="scientific">Streptomyces laurentii</name>
    <dbReference type="NCBI Taxonomy" id="39478"/>
    <lineage>
        <taxon>Bacteria</taxon>
        <taxon>Bacillati</taxon>
        <taxon>Actinomycetota</taxon>
        <taxon>Actinomycetes</taxon>
        <taxon>Kitasatosporales</taxon>
        <taxon>Streptomycetaceae</taxon>
        <taxon>Streptomyces</taxon>
    </lineage>
</organism>
<name>A0A160NZK2_STRLU</name>
<dbReference type="EMBL" id="AP017424">
    <property type="protein sequence ID" value="BAU84427.1"/>
    <property type="molecule type" value="Genomic_DNA"/>
</dbReference>
<evidence type="ECO:0000313" key="2">
    <source>
        <dbReference type="EMBL" id="BAU84427.1"/>
    </source>
</evidence>
<evidence type="ECO:0000313" key="3">
    <source>
        <dbReference type="Proteomes" id="UP000217676"/>
    </source>
</evidence>
<dbReference type="AlphaFoldDB" id="A0A160NZK2"/>
<feature type="region of interest" description="Disordered" evidence="1">
    <location>
        <begin position="1"/>
        <end position="22"/>
    </location>
</feature>
<proteinExistence type="predicted"/>
<dbReference type="Proteomes" id="UP000217676">
    <property type="component" value="Chromosome"/>
</dbReference>
<keyword evidence="3" id="KW-1185">Reference proteome</keyword>
<dbReference type="KEGG" id="slau:SLA_3519"/>
<accession>A0A160NZK2</accession>
<gene>
    <name evidence="2" type="ORF">SLA_3519</name>
</gene>
<sequence>MADILRHRPVGGEQRGYPARGKGTRLHLAVDATRTAGPGRSRLATSRPLSGTGLHAWEP</sequence>
<dbReference type="RefSeq" id="WP_359873661.1">
    <property type="nucleotide sequence ID" value="NZ_JBEYHT010000006.1"/>
</dbReference>
<feature type="region of interest" description="Disordered" evidence="1">
    <location>
        <begin position="35"/>
        <end position="59"/>
    </location>
</feature>